<organism evidence="1 2">
    <name type="scientific">Rhizopus delemar</name>
    <dbReference type="NCBI Taxonomy" id="936053"/>
    <lineage>
        <taxon>Eukaryota</taxon>
        <taxon>Fungi</taxon>
        <taxon>Fungi incertae sedis</taxon>
        <taxon>Mucoromycota</taxon>
        <taxon>Mucoromycotina</taxon>
        <taxon>Mucoromycetes</taxon>
        <taxon>Mucorales</taxon>
        <taxon>Mucorineae</taxon>
        <taxon>Rhizopodaceae</taxon>
        <taxon>Rhizopus</taxon>
    </lineage>
</organism>
<dbReference type="Proteomes" id="UP000740926">
    <property type="component" value="Unassembled WGS sequence"/>
</dbReference>
<sequence length="122" mass="13236">MLEERGRLLATVQTLLDAINHASHEQRTAVDALVGGSAELLERVGNRFTDHIAAETGKLDGIAAALSGSASDVGQLAGTFGEAVAQLVVHWMPRWPAATSSWPTTWRRRARWSISACCRRSR</sequence>
<proteinExistence type="predicted"/>
<protein>
    <submittedName>
        <fullName evidence="1">Uncharacterized protein</fullName>
    </submittedName>
</protein>
<dbReference type="EMBL" id="JAANIU010008352">
    <property type="protein sequence ID" value="KAG1535267.1"/>
    <property type="molecule type" value="Genomic_DNA"/>
</dbReference>
<reference evidence="1 2" key="1">
    <citation type="journal article" date="2020" name="Microb. Genom.">
        <title>Genetic diversity of clinical and environmental Mucorales isolates obtained from an investigation of mucormycosis cases among solid organ transplant recipients.</title>
        <authorList>
            <person name="Nguyen M.H."/>
            <person name="Kaul D."/>
            <person name="Muto C."/>
            <person name="Cheng S.J."/>
            <person name="Richter R.A."/>
            <person name="Bruno V.M."/>
            <person name="Liu G."/>
            <person name="Beyhan S."/>
            <person name="Sundermann A.J."/>
            <person name="Mounaud S."/>
            <person name="Pasculle A.W."/>
            <person name="Nierman W.C."/>
            <person name="Driscoll E."/>
            <person name="Cumbie R."/>
            <person name="Clancy C.J."/>
            <person name="Dupont C.L."/>
        </authorList>
    </citation>
    <scope>NUCLEOTIDE SEQUENCE [LARGE SCALE GENOMIC DNA]</scope>
    <source>
        <strain evidence="1 2">GL24</strain>
    </source>
</reference>
<gene>
    <name evidence="1" type="ORF">G6F50_015345</name>
</gene>
<evidence type="ECO:0000313" key="1">
    <source>
        <dbReference type="EMBL" id="KAG1535267.1"/>
    </source>
</evidence>
<comment type="caution">
    <text evidence="1">The sequence shown here is derived from an EMBL/GenBank/DDBJ whole genome shotgun (WGS) entry which is preliminary data.</text>
</comment>
<accession>A0A9P6XYV9</accession>
<keyword evidence="2" id="KW-1185">Reference proteome</keyword>
<name>A0A9P6XYV9_9FUNG</name>
<evidence type="ECO:0000313" key="2">
    <source>
        <dbReference type="Proteomes" id="UP000740926"/>
    </source>
</evidence>
<dbReference type="AlphaFoldDB" id="A0A9P6XYV9"/>